<keyword evidence="2" id="KW-1185">Reference proteome</keyword>
<evidence type="ECO:0000313" key="1">
    <source>
        <dbReference type="EMBL" id="UOO95110.1"/>
    </source>
</evidence>
<gene>
    <name evidence="1" type="ORF">MUK72_14220</name>
</gene>
<dbReference type="EMBL" id="CP095005">
    <property type="protein sequence ID" value="UOO95110.1"/>
    <property type="molecule type" value="Genomic_DNA"/>
</dbReference>
<proteinExistence type="predicted"/>
<reference evidence="1" key="1">
    <citation type="submission" date="2022-04" db="EMBL/GenBank/DDBJ databases">
        <title>Sequencing and genomic assembly of Halococcus dombrowskii.</title>
        <authorList>
            <person name="Lim S.W."/>
            <person name="MacLea K.S."/>
        </authorList>
    </citation>
    <scope>NUCLEOTIDE SEQUENCE</scope>
    <source>
        <strain evidence="1">H4</strain>
    </source>
</reference>
<dbReference type="GeneID" id="71763026"/>
<dbReference type="Gene3D" id="3.90.180.10">
    <property type="entry name" value="Medium-chain alcohol dehydrogenases, catalytic domain"/>
    <property type="match status" value="1"/>
</dbReference>
<name>A0AAX3AMT6_HALDO</name>
<organism evidence="1 2">
    <name type="scientific">Halococcus dombrowskii</name>
    <dbReference type="NCBI Taxonomy" id="179637"/>
    <lineage>
        <taxon>Archaea</taxon>
        <taxon>Methanobacteriati</taxon>
        <taxon>Methanobacteriota</taxon>
        <taxon>Stenosarchaea group</taxon>
        <taxon>Halobacteria</taxon>
        <taxon>Halobacteriales</taxon>
        <taxon>Halococcaceae</taxon>
        <taxon>Halococcus</taxon>
    </lineage>
</organism>
<dbReference type="SUPFAM" id="SSF50129">
    <property type="entry name" value="GroES-like"/>
    <property type="match status" value="1"/>
</dbReference>
<dbReference type="InterPro" id="IPR011032">
    <property type="entry name" value="GroES-like_sf"/>
</dbReference>
<protein>
    <submittedName>
        <fullName evidence="1">Uncharacterized protein</fullName>
    </submittedName>
</protein>
<dbReference type="AlphaFoldDB" id="A0AAX3AMT6"/>
<dbReference type="Proteomes" id="UP000830542">
    <property type="component" value="Chromosome"/>
</dbReference>
<sequence length="48" mass="5756">MPEETSRVFEIVEYPEGEKPDRECFKLQEEPVPELTDDDQVLVRTLYR</sequence>
<evidence type="ECO:0000313" key="2">
    <source>
        <dbReference type="Proteomes" id="UP000830542"/>
    </source>
</evidence>
<dbReference type="RefSeq" id="WP_244702350.1">
    <property type="nucleotide sequence ID" value="NZ_BAAADN010000017.1"/>
</dbReference>
<accession>A0AAX3AMT6</accession>
<dbReference type="KEGG" id="hdo:MUK72_14220"/>